<dbReference type="AlphaFoldDB" id="A0A418T3X2"/>
<dbReference type="InterPro" id="IPR001932">
    <property type="entry name" value="PPM-type_phosphatase-like_dom"/>
</dbReference>
<sequence length="285" mass="30281">MSGLAGPVRTGLAACRRGAGGYGTRWGGCGMNETNRWFSFQVGALSDKGRIRSHNEDSIGAFSDIGVWAVADGMGGHAAGDVASAIIVEELGSLGIAVDAQDQRARVLERLDRAHLRIAEHARQNQLGTVGATIAALLIHDAEFSCIWAGDSRIYLLRDDQLTPLTRDHSEVAQLIASGVMSEAEARLAPGRNVITRAIGIGETANPEIAGGVIKPEDRLLLCSDGLTEHLDDAELAHLLIQSIPAPELAQRLIELTLERGAKDNVSVIVLDCAAREEALQAQDE</sequence>
<dbReference type="EMBL" id="QZCG01000002">
    <property type="protein sequence ID" value="RJE87913.1"/>
    <property type="molecule type" value="Genomic_DNA"/>
</dbReference>
<dbReference type="PROSITE" id="PS51746">
    <property type="entry name" value="PPM_2"/>
    <property type="match status" value="1"/>
</dbReference>
<protein>
    <submittedName>
        <fullName evidence="2">Serine/threonine-protein phosphatase</fullName>
    </submittedName>
</protein>
<name>A0A418T3X2_9RHOB</name>
<evidence type="ECO:0000313" key="3">
    <source>
        <dbReference type="Proteomes" id="UP000284202"/>
    </source>
</evidence>
<gene>
    <name evidence="2" type="ORF">D3P04_03030</name>
</gene>
<evidence type="ECO:0000313" key="2">
    <source>
        <dbReference type="EMBL" id="RJE87913.1"/>
    </source>
</evidence>
<dbReference type="GO" id="GO:0004722">
    <property type="term" value="F:protein serine/threonine phosphatase activity"/>
    <property type="evidence" value="ECO:0007669"/>
    <property type="project" value="InterPro"/>
</dbReference>
<dbReference type="OrthoDB" id="9801841at2"/>
<dbReference type="PANTHER" id="PTHR47992">
    <property type="entry name" value="PROTEIN PHOSPHATASE"/>
    <property type="match status" value="1"/>
</dbReference>
<dbReference type="InterPro" id="IPR015655">
    <property type="entry name" value="PP2C"/>
</dbReference>
<dbReference type="Pfam" id="PF00481">
    <property type="entry name" value="PP2C"/>
    <property type="match status" value="1"/>
</dbReference>
<dbReference type="SMART" id="SM00332">
    <property type="entry name" value="PP2Cc"/>
    <property type="match status" value="1"/>
</dbReference>
<organism evidence="2 3">
    <name type="scientific">Paracoccus onubensis</name>
    <dbReference type="NCBI Taxonomy" id="1675788"/>
    <lineage>
        <taxon>Bacteria</taxon>
        <taxon>Pseudomonadati</taxon>
        <taxon>Pseudomonadota</taxon>
        <taxon>Alphaproteobacteria</taxon>
        <taxon>Rhodobacterales</taxon>
        <taxon>Paracoccaceae</taxon>
        <taxon>Paracoccus</taxon>
    </lineage>
</organism>
<dbReference type="Gene3D" id="3.60.40.10">
    <property type="entry name" value="PPM-type phosphatase domain"/>
    <property type="match status" value="1"/>
</dbReference>
<dbReference type="SMART" id="SM00331">
    <property type="entry name" value="PP2C_SIG"/>
    <property type="match status" value="1"/>
</dbReference>
<keyword evidence="3" id="KW-1185">Reference proteome</keyword>
<proteinExistence type="predicted"/>
<reference evidence="3" key="1">
    <citation type="submission" date="2018-09" db="EMBL/GenBank/DDBJ databases">
        <title>Acidovorax cavernicola nov. sp. isolated from Gruta de las Maravillas (Aracena, Spain).</title>
        <authorList>
            <person name="Jurado V."/>
            <person name="Gutierrez-Patricio S."/>
            <person name="Gonzalez-Pimentel J.L."/>
            <person name="Miller A.Z."/>
            <person name="Laiz L."/>
            <person name="Saiz-Jimenez C."/>
        </authorList>
    </citation>
    <scope>NUCLEOTIDE SEQUENCE [LARGE SCALE GENOMIC DNA]</scope>
    <source>
        <strain evidence="3">1011MAR3C25</strain>
    </source>
</reference>
<dbReference type="Proteomes" id="UP000284202">
    <property type="component" value="Unassembled WGS sequence"/>
</dbReference>
<comment type="caution">
    <text evidence="2">The sequence shown here is derived from an EMBL/GenBank/DDBJ whole genome shotgun (WGS) entry which is preliminary data.</text>
</comment>
<feature type="domain" description="PPM-type phosphatase" evidence="1">
    <location>
        <begin position="41"/>
        <end position="273"/>
    </location>
</feature>
<evidence type="ECO:0000259" key="1">
    <source>
        <dbReference type="PROSITE" id="PS51746"/>
    </source>
</evidence>
<accession>A0A418T3X2</accession>
<dbReference type="CDD" id="cd00143">
    <property type="entry name" value="PP2Cc"/>
    <property type="match status" value="1"/>
</dbReference>
<dbReference type="SUPFAM" id="SSF81606">
    <property type="entry name" value="PP2C-like"/>
    <property type="match status" value="1"/>
</dbReference>
<dbReference type="InterPro" id="IPR036457">
    <property type="entry name" value="PPM-type-like_dom_sf"/>
</dbReference>